<dbReference type="RefSeq" id="WP_146571002.1">
    <property type="nucleotide sequence ID" value="NZ_SJPH01000001.1"/>
</dbReference>
<dbReference type="OrthoDB" id="285976at2"/>
<dbReference type="SUPFAM" id="SSF63418">
    <property type="entry name" value="MurE/MurF N-terminal domain"/>
    <property type="match status" value="1"/>
</dbReference>
<organism evidence="2 3">
    <name type="scientific">Botrimarina hoheduenensis</name>
    <dbReference type="NCBI Taxonomy" id="2528000"/>
    <lineage>
        <taxon>Bacteria</taxon>
        <taxon>Pseudomonadati</taxon>
        <taxon>Planctomycetota</taxon>
        <taxon>Planctomycetia</taxon>
        <taxon>Pirellulales</taxon>
        <taxon>Lacipirellulaceae</taxon>
        <taxon>Botrimarina</taxon>
    </lineage>
</organism>
<dbReference type="InterPro" id="IPR004101">
    <property type="entry name" value="Mur_ligase_C"/>
</dbReference>
<name>A0A5C5WDG0_9BACT</name>
<evidence type="ECO:0000313" key="3">
    <source>
        <dbReference type="Proteomes" id="UP000318995"/>
    </source>
</evidence>
<dbReference type="InterPro" id="IPR036565">
    <property type="entry name" value="Mur-like_cat_sf"/>
</dbReference>
<feature type="domain" description="Mur ligase C-terminal" evidence="1">
    <location>
        <begin position="332"/>
        <end position="437"/>
    </location>
</feature>
<dbReference type="EMBL" id="SJPH01000001">
    <property type="protein sequence ID" value="TWT48724.1"/>
    <property type="molecule type" value="Genomic_DNA"/>
</dbReference>
<dbReference type="SUPFAM" id="SSF53244">
    <property type="entry name" value="MurD-like peptide ligases, peptide-binding domain"/>
    <property type="match status" value="1"/>
</dbReference>
<dbReference type="Gene3D" id="3.90.190.20">
    <property type="entry name" value="Mur ligase, C-terminal domain"/>
    <property type="match status" value="1"/>
</dbReference>
<gene>
    <name evidence="2" type="ORF">Pla111_04990</name>
</gene>
<protein>
    <submittedName>
        <fullName evidence="2">MurE-like ligase</fullName>
        <ecNumber evidence="2">6.3.2.37</ecNumber>
    </submittedName>
</protein>
<evidence type="ECO:0000313" key="2">
    <source>
        <dbReference type="EMBL" id="TWT48724.1"/>
    </source>
</evidence>
<dbReference type="Gene3D" id="3.40.1190.10">
    <property type="entry name" value="Mur-like, catalytic domain"/>
    <property type="match status" value="1"/>
</dbReference>
<comment type="caution">
    <text evidence="2">The sequence shown here is derived from an EMBL/GenBank/DDBJ whole genome shotgun (WGS) entry which is preliminary data.</text>
</comment>
<dbReference type="SUPFAM" id="SSF53623">
    <property type="entry name" value="MurD-like peptide ligases, catalytic domain"/>
    <property type="match status" value="1"/>
</dbReference>
<dbReference type="AlphaFoldDB" id="A0A5C5WDG0"/>
<dbReference type="EC" id="6.3.2.37" evidence="2"/>
<keyword evidence="2" id="KW-0436">Ligase</keyword>
<proteinExistence type="predicted"/>
<dbReference type="InterPro" id="IPR036615">
    <property type="entry name" value="Mur_ligase_C_dom_sf"/>
</dbReference>
<dbReference type="PANTHER" id="PTHR23135:SF4">
    <property type="entry name" value="UDP-N-ACETYLMURAMOYL-L-ALANYL-D-GLUTAMATE--2,6-DIAMINOPIMELATE LIGASE MURE HOMOLOG, CHLOROPLASTIC"/>
    <property type="match status" value="1"/>
</dbReference>
<accession>A0A5C5WDG0</accession>
<dbReference type="Proteomes" id="UP000318995">
    <property type="component" value="Unassembled WGS sequence"/>
</dbReference>
<reference evidence="2 3" key="1">
    <citation type="submission" date="2019-02" db="EMBL/GenBank/DDBJ databases">
        <title>Deep-cultivation of Planctomycetes and their phenomic and genomic characterization uncovers novel biology.</title>
        <authorList>
            <person name="Wiegand S."/>
            <person name="Jogler M."/>
            <person name="Boedeker C."/>
            <person name="Pinto D."/>
            <person name="Vollmers J."/>
            <person name="Rivas-Marin E."/>
            <person name="Kohn T."/>
            <person name="Peeters S.H."/>
            <person name="Heuer A."/>
            <person name="Rast P."/>
            <person name="Oberbeckmann S."/>
            <person name="Bunk B."/>
            <person name="Jeske O."/>
            <person name="Meyerdierks A."/>
            <person name="Storesund J.E."/>
            <person name="Kallscheuer N."/>
            <person name="Luecker S."/>
            <person name="Lage O.M."/>
            <person name="Pohl T."/>
            <person name="Merkel B.J."/>
            <person name="Hornburger P."/>
            <person name="Mueller R.-W."/>
            <person name="Bruemmer F."/>
            <person name="Labrenz M."/>
            <person name="Spormann A.M."/>
            <person name="Op Den Camp H."/>
            <person name="Overmann J."/>
            <person name="Amann R."/>
            <person name="Jetten M.S.M."/>
            <person name="Mascher T."/>
            <person name="Medema M.H."/>
            <person name="Devos D.P."/>
            <person name="Kaster A.-K."/>
            <person name="Ovreas L."/>
            <person name="Rohde M."/>
            <person name="Galperin M.Y."/>
            <person name="Jogler C."/>
        </authorList>
    </citation>
    <scope>NUCLEOTIDE SEQUENCE [LARGE SCALE GENOMIC DNA]</scope>
    <source>
        <strain evidence="2 3">Pla111</strain>
    </source>
</reference>
<dbReference type="PANTHER" id="PTHR23135">
    <property type="entry name" value="MUR LIGASE FAMILY MEMBER"/>
    <property type="match status" value="1"/>
</dbReference>
<dbReference type="GO" id="GO:0102195">
    <property type="term" value="F:UDP-N-acetylmuramoyl-L-alanyl-D-glutamate--D-lysine ligase activity"/>
    <property type="evidence" value="ECO:0007669"/>
    <property type="project" value="UniProtKB-EC"/>
</dbReference>
<evidence type="ECO:0000259" key="1">
    <source>
        <dbReference type="Pfam" id="PF02875"/>
    </source>
</evidence>
<keyword evidence="3" id="KW-1185">Reference proteome</keyword>
<sequence length="466" mass="49034">MTSNGSPPLRLRLLLPDAQVFPASADPVASTICDQATAIRPGDVYVHLDGFDCIGAVQAAERGAAAVITERLLPEVPAPQLIVADCWEARRVLAAAAREEASQTSQQRTGPHVITVAASYPNDQTATLIATILTMAGQTTALRTDQVDDDGQTCSPLSDNNRPSIGDWFGRATNNNAAMTVLATTRSDGLRVPPRIACLTGIQLNGPTTQERRARTAAALGALSRDTILVANADDAECMRIAAQHTGPLLTFGSAAHADVRIVVNTEHTAGQRVLATASGHTAALDLDRPGSQRRREGGAALAVAVALGLELAPTARSLSIAPDPMQHLQRQAPADGVIVLTDCARHPTHLRETLVSADQLTTGRVIVVAELSERINRAEQQLTVLEALADRSFTVGRAEGLTLADPRVTAVADRESAIAIALGLADEGDVVVLAGATHESAAAETAWIDALMSRRRQSDQQRRAA</sequence>
<dbReference type="Pfam" id="PF02875">
    <property type="entry name" value="Mur_ligase_C"/>
    <property type="match status" value="1"/>
</dbReference>
<dbReference type="Gene3D" id="3.40.1390.10">
    <property type="entry name" value="MurE/MurF, N-terminal domain"/>
    <property type="match status" value="1"/>
</dbReference>
<dbReference type="GO" id="GO:0005524">
    <property type="term" value="F:ATP binding"/>
    <property type="evidence" value="ECO:0007669"/>
    <property type="project" value="InterPro"/>
</dbReference>
<dbReference type="InterPro" id="IPR035911">
    <property type="entry name" value="MurE/MurF_N"/>
</dbReference>